<organism evidence="2 3">
    <name type="scientific">Heligmosomoides polygyrus</name>
    <name type="common">Parasitic roundworm</name>
    <dbReference type="NCBI Taxonomy" id="6339"/>
    <lineage>
        <taxon>Eukaryota</taxon>
        <taxon>Metazoa</taxon>
        <taxon>Ecdysozoa</taxon>
        <taxon>Nematoda</taxon>
        <taxon>Chromadorea</taxon>
        <taxon>Rhabditida</taxon>
        <taxon>Rhabditina</taxon>
        <taxon>Rhabditomorpha</taxon>
        <taxon>Strongyloidea</taxon>
        <taxon>Heligmosomidae</taxon>
        <taxon>Heligmosomoides</taxon>
    </lineage>
</organism>
<reference evidence="3" key="2">
    <citation type="submission" date="2019-09" db="UniProtKB">
        <authorList>
            <consortium name="WormBaseParasite"/>
        </authorList>
    </citation>
    <scope>IDENTIFICATION</scope>
</reference>
<keyword evidence="2" id="KW-1185">Reference proteome</keyword>
<proteinExistence type="predicted"/>
<evidence type="ECO:0000313" key="3">
    <source>
        <dbReference type="WBParaSite" id="HPBE_0001916101-mRNA-1"/>
    </source>
</evidence>
<protein>
    <submittedName>
        <fullName evidence="3">FHA domain-containing protein</fullName>
    </submittedName>
</protein>
<gene>
    <name evidence="1" type="ORF">HPBE_LOCUS19160</name>
</gene>
<evidence type="ECO:0000313" key="2">
    <source>
        <dbReference type="Proteomes" id="UP000050761"/>
    </source>
</evidence>
<dbReference type="Proteomes" id="UP000050761">
    <property type="component" value="Unassembled WGS sequence"/>
</dbReference>
<accession>A0A3P8BA65</accession>
<dbReference type="WBParaSite" id="HPBE_0001916101-mRNA-1">
    <property type="protein sequence ID" value="HPBE_0001916101-mRNA-1"/>
    <property type="gene ID" value="HPBE_0001916101"/>
</dbReference>
<accession>A0A183GAT6</accession>
<dbReference type="EMBL" id="UZAH01031172">
    <property type="protein sequence ID" value="VDP14220.1"/>
    <property type="molecule type" value="Genomic_DNA"/>
</dbReference>
<reference evidence="1 2" key="1">
    <citation type="submission" date="2018-11" db="EMBL/GenBank/DDBJ databases">
        <authorList>
            <consortium name="Pathogen Informatics"/>
        </authorList>
    </citation>
    <scope>NUCLEOTIDE SEQUENCE [LARGE SCALE GENOMIC DNA]</scope>
</reference>
<dbReference type="OrthoDB" id="10624474at2759"/>
<evidence type="ECO:0000313" key="1">
    <source>
        <dbReference type="EMBL" id="VDP14220.1"/>
    </source>
</evidence>
<sequence>MITIVEPGSAIIVEVPATLLFNALPQDANKDLIYRSNTKRSPASSCKIVEQTVFYFVNFFGARSESHAESYKTVSVEHCRLMVQHGRSKFGSLTKSGSVAKTFNPLEFEWPSAPFGFCIEHKLTVVNCFLVPFADVTVPQRPSPQSVTCDIAPTKKDRAFFARIRDGVVPESRGVIPIFVPLQNEGSDVRKCLVERIQGARSFLEADQPFCG</sequence>
<dbReference type="AlphaFoldDB" id="A0A183GAT6"/>
<name>A0A183GAT6_HELPZ</name>